<feature type="region of interest" description="Disordered" evidence="1">
    <location>
        <begin position="1"/>
        <end position="66"/>
    </location>
</feature>
<feature type="compositionally biased region" description="Polar residues" evidence="1">
    <location>
        <begin position="36"/>
        <end position="65"/>
    </location>
</feature>
<evidence type="ECO:0000256" key="1">
    <source>
        <dbReference type="SAM" id="MobiDB-lite"/>
    </source>
</evidence>
<dbReference type="Proteomes" id="UP000050640">
    <property type="component" value="Unplaced"/>
</dbReference>
<dbReference type="Pfam" id="PF18293">
    <property type="entry name" value="Caprin-1_dimer"/>
    <property type="match status" value="1"/>
</dbReference>
<organism evidence="3 4">
    <name type="scientific">Elaeophora elaphi</name>
    <dbReference type="NCBI Taxonomy" id="1147741"/>
    <lineage>
        <taxon>Eukaryota</taxon>
        <taxon>Metazoa</taxon>
        <taxon>Ecdysozoa</taxon>
        <taxon>Nematoda</taxon>
        <taxon>Chromadorea</taxon>
        <taxon>Rhabditida</taxon>
        <taxon>Spirurina</taxon>
        <taxon>Spiruromorpha</taxon>
        <taxon>Filarioidea</taxon>
        <taxon>Onchocercidae</taxon>
        <taxon>Elaeophora</taxon>
    </lineage>
</organism>
<dbReference type="AlphaFoldDB" id="A0A158Q7Q6"/>
<proteinExistence type="predicted"/>
<accession>A0A158Q7Q6</accession>
<feature type="compositionally biased region" description="Basic and acidic residues" evidence="1">
    <location>
        <begin position="1"/>
        <end position="35"/>
    </location>
</feature>
<dbReference type="InterPro" id="IPR041637">
    <property type="entry name" value="Caprin-1_dimer"/>
</dbReference>
<sequence>MDQHETPCDENKKDKNDTSHDESKKNQKDISHDGITKNQNDNQNTSRSRCKNQKSSMPKSKSMFQETKKLLDKRTNELELYYRKLSKRRNVLSAKDGMEDECAKIDCKMSDLTNQLIVLRELSKVHQSDVKKFKRVKNKRRKQNKKNFTKLMEDFQHYKELLSLLRKAEVREAFRTGTSGAVELSKNELEYLYWLNDEMNPAINSVDNKTVWQKKLRESTSKAMEILTGSNKQITSSWTGQNTKHLLERISKCAFFKGRTIWVNMEMFTRINNASVFRPHSYYYDYNRDTQITPDEDIDYYPKMTFYDNEKKSKCNVQSSNDDCATHSNVQQCNAQAENKASDTTANTKENYKFIKRSDKPDDYYLCFNYYPTRFTADVKVPPALARRPPPGLFRCDI</sequence>
<feature type="domain" description="Caprin-1 dimerization" evidence="2">
    <location>
        <begin position="137"/>
        <end position="257"/>
    </location>
</feature>
<evidence type="ECO:0000259" key="2">
    <source>
        <dbReference type="Pfam" id="PF18293"/>
    </source>
</evidence>
<keyword evidence="3" id="KW-1185">Reference proteome</keyword>
<name>A0A158Q7Q6_9BILA</name>
<reference evidence="4" key="1">
    <citation type="submission" date="2016-04" db="UniProtKB">
        <authorList>
            <consortium name="WormBaseParasite"/>
        </authorList>
    </citation>
    <scope>IDENTIFICATION</scope>
</reference>
<evidence type="ECO:0000313" key="3">
    <source>
        <dbReference type="Proteomes" id="UP000050640"/>
    </source>
</evidence>
<dbReference type="WBParaSite" id="EEL_0000528801-mRNA-1">
    <property type="protein sequence ID" value="EEL_0000528801-mRNA-1"/>
    <property type="gene ID" value="EEL_0000528801"/>
</dbReference>
<evidence type="ECO:0000313" key="4">
    <source>
        <dbReference type="WBParaSite" id="EEL_0000528801-mRNA-1"/>
    </source>
</evidence>
<protein>
    <submittedName>
        <fullName evidence="4">Caprin-1_dimer domain-containing protein</fullName>
    </submittedName>
</protein>